<organism evidence="1 2">
    <name type="scientific">Gordonia aichiensis NBRC 108223</name>
    <dbReference type="NCBI Taxonomy" id="1220583"/>
    <lineage>
        <taxon>Bacteria</taxon>
        <taxon>Bacillati</taxon>
        <taxon>Actinomycetota</taxon>
        <taxon>Actinomycetes</taxon>
        <taxon>Mycobacteriales</taxon>
        <taxon>Gordoniaceae</taxon>
        <taxon>Gordonia</taxon>
    </lineage>
</organism>
<dbReference type="EMBL" id="BANR01000003">
    <property type="protein sequence ID" value="GAC47223.1"/>
    <property type="molecule type" value="Genomic_DNA"/>
</dbReference>
<keyword evidence="2" id="KW-1185">Reference proteome</keyword>
<gene>
    <name evidence="1" type="ORF">GOACH_03_02410</name>
</gene>
<comment type="caution">
    <text evidence="1">The sequence shown here is derived from an EMBL/GenBank/DDBJ whole genome shotgun (WGS) entry which is preliminary data.</text>
</comment>
<dbReference type="RefSeq" id="WP_005170120.1">
    <property type="nucleotide sequence ID" value="NZ_BANR01000003.1"/>
</dbReference>
<dbReference type="eggNOG" id="ENOG50344NE">
    <property type="taxonomic scope" value="Bacteria"/>
</dbReference>
<evidence type="ECO:0000313" key="2">
    <source>
        <dbReference type="Proteomes" id="UP000010988"/>
    </source>
</evidence>
<evidence type="ECO:0008006" key="3">
    <source>
        <dbReference type="Google" id="ProtNLM"/>
    </source>
</evidence>
<dbReference type="AlphaFoldDB" id="L7KHM9"/>
<name>L7KHM9_9ACTN</name>
<proteinExistence type="predicted"/>
<dbReference type="Proteomes" id="UP000010988">
    <property type="component" value="Unassembled WGS sequence"/>
</dbReference>
<dbReference type="STRING" id="1220583.GOACH_03_02410"/>
<reference evidence="1 2" key="1">
    <citation type="submission" date="2012-12" db="EMBL/GenBank/DDBJ databases">
        <title>Whole genome shotgun sequence of Gordonia aichiensis NBRC 108223.</title>
        <authorList>
            <person name="Isaki-Nakamura S."/>
            <person name="Hosoyama A."/>
            <person name="Tsuchikane K."/>
            <person name="Ando Y."/>
            <person name="Baba S."/>
            <person name="Ohji S."/>
            <person name="Hamada M."/>
            <person name="Tamura T."/>
            <person name="Yamazoe A."/>
            <person name="Yamazaki S."/>
            <person name="Fujita N."/>
        </authorList>
    </citation>
    <scope>NUCLEOTIDE SEQUENCE [LARGE SCALE GENOMIC DNA]</scope>
    <source>
        <strain evidence="1 2">NBRC 108223</strain>
    </source>
</reference>
<protein>
    <recommendedName>
        <fullName evidence="3">Mce-associated membrane protein</fullName>
    </recommendedName>
</protein>
<accession>L7KHM9</accession>
<evidence type="ECO:0000313" key="1">
    <source>
        <dbReference type="EMBL" id="GAC47223.1"/>
    </source>
</evidence>
<sequence>MSSIPTRTRANEIRGQQVVGIRRALVLLVCAAVVLAAVAAGVVLASRAVVHNSAVDRARGEVRAQAGQTVAAIFTVHSATWRSERARARELVAGDFATSFAAQLERGPTDGVTAVEWRPNDVAVSGGDADNATVLMTATVTTLRAGAEPETEKRTVSASFVDSDGRWLVTGVEVLA</sequence>